<feature type="transmembrane region" description="Helical" evidence="6">
    <location>
        <begin position="272"/>
        <end position="293"/>
    </location>
</feature>
<keyword evidence="5 6" id="KW-0472">Membrane</keyword>
<proteinExistence type="predicted"/>
<keyword evidence="3 6" id="KW-0812">Transmembrane</keyword>
<protein>
    <recommendedName>
        <fullName evidence="7">Type II secretion system protein GspF domain-containing protein</fullName>
    </recommendedName>
</protein>
<organism evidence="8 9">
    <name type="scientific">Streptomyces albireticuli</name>
    <dbReference type="NCBI Taxonomy" id="1940"/>
    <lineage>
        <taxon>Bacteria</taxon>
        <taxon>Bacillati</taxon>
        <taxon>Actinomycetota</taxon>
        <taxon>Actinomycetes</taxon>
        <taxon>Kitasatosporales</taxon>
        <taxon>Streptomycetaceae</taxon>
        <taxon>Streptomyces</taxon>
    </lineage>
</organism>
<sequence length="296" mass="29984">MDAADRAGGWRGRGVSVGGGVSEKVIHSLWMGIPFGIVLVAAVAAVRGVRGKRAARRRVAALFPSPEPAGAGRSGSQMWSWSGRLPPVRDRLSVMGAGAAGFILVGGAAGCATGLAAAYGMWRWCRRKSAVDEAGGGSGGERRLEEKEAEKQLPLAADLMAACLAAGAGPGQAAEAVGASMAGPVGERLARAAAEVRLGGDPATAWNRIGGLPGPGARELARCLERAQATGVPAVEPMARVAGRLRTERARTAGIRARRAGVLATAPLGLCFLPAFLTVGVVPVVIGLASSLMKGD</sequence>
<dbReference type="PANTHER" id="PTHR35007:SF3">
    <property type="entry name" value="POSSIBLE CONSERVED ALANINE RICH MEMBRANE PROTEIN"/>
    <property type="match status" value="1"/>
</dbReference>
<feature type="domain" description="Type II secretion system protein GspF" evidence="7">
    <location>
        <begin position="157"/>
        <end position="281"/>
    </location>
</feature>
<dbReference type="AlphaFoldDB" id="A0A1Z2L3A9"/>
<dbReference type="InterPro" id="IPR018076">
    <property type="entry name" value="T2SS_GspF_dom"/>
</dbReference>
<keyword evidence="4 6" id="KW-1133">Transmembrane helix</keyword>
<evidence type="ECO:0000313" key="8">
    <source>
        <dbReference type="EMBL" id="ARZ68764.1"/>
    </source>
</evidence>
<evidence type="ECO:0000256" key="6">
    <source>
        <dbReference type="SAM" id="Phobius"/>
    </source>
</evidence>
<keyword evidence="2" id="KW-1003">Cell membrane</keyword>
<evidence type="ECO:0000256" key="3">
    <source>
        <dbReference type="ARBA" id="ARBA00022692"/>
    </source>
</evidence>
<evidence type="ECO:0000256" key="4">
    <source>
        <dbReference type="ARBA" id="ARBA00022989"/>
    </source>
</evidence>
<evidence type="ECO:0000313" key="9">
    <source>
        <dbReference type="Proteomes" id="UP000195755"/>
    </source>
</evidence>
<dbReference type="EMBL" id="CP021744">
    <property type="protein sequence ID" value="ARZ68764.1"/>
    <property type="molecule type" value="Genomic_DNA"/>
</dbReference>
<dbReference type="PANTHER" id="PTHR35007">
    <property type="entry name" value="INTEGRAL MEMBRANE PROTEIN-RELATED"/>
    <property type="match status" value="1"/>
</dbReference>
<dbReference type="GO" id="GO:0005886">
    <property type="term" value="C:plasma membrane"/>
    <property type="evidence" value="ECO:0007669"/>
    <property type="project" value="UniProtKB-SubCell"/>
</dbReference>
<feature type="transmembrane region" description="Helical" evidence="6">
    <location>
        <begin position="94"/>
        <end position="122"/>
    </location>
</feature>
<name>A0A1Z2L3A9_9ACTN</name>
<dbReference type="Proteomes" id="UP000195755">
    <property type="component" value="Chromosome"/>
</dbReference>
<accession>A0A1Z2L3A9</accession>
<dbReference type="KEGG" id="salj:SMD11_3121"/>
<evidence type="ECO:0000256" key="2">
    <source>
        <dbReference type="ARBA" id="ARBA00022475"/>
    </source>
</evidence>
<gene>
    <name evidence="8" type="ORF">SMD11_3121</name>
</gene>
<evidence type="ECO:0000256" key="5">
    <source>
        <dbReference type="ARBA" id="ARBA00023136"/>
    </source>
</evidence>
<reference evidence="8 9" key="1">
    <citation type="submission" date="2017-06" db="EMBL/GenBank/DDBJ databases">
        <title>Streptomyces albireticuli Genome sequencing and assembly.</title>
        <authorList>
            <person name="Wang Y."/>
            <person name="Du B."/>
            <person name="Ding Y."/>
            <person name="Liu H."/>
            <person name="Hou Q."/>
            <person name="Liu K."/>
            <person name="Yao L."/>
            <person name="Wang C."/>
        </authorList>
    </citation>
    <scope>NUCLEOTIDE SEQUENCE [LARGE SCALE GENOMIC DNA]</scope>
    <source>
        <strain evidence="8 9">MDJK11</strain>
    </source>
</reference>
<feature type="transmembrane region" description="Helical" evidence="6">
    <location>
        <begin position="29"/>
        <end position="49"/>
    </location>
</feature>
<evidence type="ECO:0000256" key="1">
    <source>
        <dbReference type="ARBA" id="ARBA00004651"/>
    </source>
</evidence>
<evidence type="ECO:0000259" key="7">
    <source>
        <dbReference type="Pfam" id="PF00482"/>
    </source>
</evidence>
<dbReference type="Pfam" id="PF00482">
    <property type="entry name" value="T2SSF"/>
    <property type="match status" value="1"/>
</dbReference>
<comment type="subcellular location">
    <subcellularLocation>
        <location evidence="1">Cell membrane</location>
        <topology evidence="1">Multi-pass membrane protein</topology>
    </subcellularLocation>
</comment>